<feature type="domain" description="Aldehyde dehydrogenase" evidence="6">
    <location>
        <begin position="56"/>
        <end position="521"/>
    </location>
</feature>
<dbReference type="SUPFAM" id="SSF53720">
    <property type="entry name" value="ALDH-like"/>
    <property type="match status" value="1"/>
</dbReference>
<dbReference type="PANTHER" id="PTHR43720">
    <property type="entry name" value="2-AMINOMUCONIC SEMIALDEHYDE DEHYDROGENASE"/>
    <property type="match status" value="1"/>
</dbReference>
<name>A0A9W9QN33_PENBR</name>
<dbReference type="InterPro" id="IPR016163">
    <property type="entry name" value="Ald_DH_C"/>
</dbReference>
<dbReference type="GO" id="GO:0004029">
    <property type="term" value="F:aldehyde dehydrogenase (NAD+) activity"/>
    <property type="evidence" value="ECO:0007669"/>
    <property type="project" value="UniProtKB-EC"/>
</dbReference>
<sequence length="529" mass="57498">MVLMRVEGKLRSHATQKAIPSDAIQNFAMSGLSTYLTTPNGHSYEQPTGLFINNEFVKSSSGQIITSLDPATEQEIATVEAASAEDVDKAVRAARAAFKAPTWKKLPATERGKLLVRLSELIEEQKELFASIDAWDNGKTYALAMEDDLPDTIGTFRYYGGWADKSFGQTIETSPEKFAYTLRQPFGVVGQIIPWNFPLAIFAWKVAPALAAGNTVVIKAAEQTPLSILVMATLIKKAGFPPGVVNILNGYGREAGAALTEHPLIDKVSFTGSTTTGAQIMKSAAGQLKEITLETGGKSPLIVFNDADLDQAVKWSHAGIMSNQGQICTATSRIFVQRDIYDRFLSLFKERVRTASIIGDQWSSDTFQGPQVTRAQYDRVMHYINVGKSEGATVETGGEAFARPDGKGFFVAPTTFTNVNSSMKIYKEEIFGPVGLIIPFDTEEDAIEFANDTLYGLGAAVFTMNLRRGHRVAAEIEAGTVWLNSSQDSDHRIPFGGYKTSGVGRELGQAGFDAYTQVKAVHVNMGNDL</sequence>
<evidence type="ECO:0000313" key="7">
    <source>
        <dbReference type="EMBL" id="KAJ5339539.1"/>
    </source>
</evidence>
<dbReference type="InterPro" id="IPR015590">
    <property type="entry name" value="Aldehyde_DH_dom"/>
</dbReference>
<gene>
    <name evidence="7" type="ORF">N7452_006267</name>
</gene>
<feature type="active site" evidence="4">
    <location>
        <position position="294"/>
    </location>
</feature>
<dbReference type="InterPro" id="IPR029510">
    <property type="entry name" value="Ald_DH_CS_GLU"/>
</dbReference>
<dbReference type="PANTHER" id="PTHR43720:SF3">
    <property type="entry name" value="ALDEHYDE DEHYDROGENASE ALDH (AFU_ORTHOLOGUE AFUA_8G02310)-RELATED"/>
    <property type="match status" value="1"/>
</dbReference>
<proteinExistence type="inferred from homology"/>
<reference evidence="7" key="1">
    <citation type="submission" date="2022-12" db="EMBL/GenBank/DDBJ databases">
        <authorList>
            <person name="Petersen C."/>
        </authorList>
    </citation>
    <scope>NUCLEOTIDE SEQUENCE</scope>
    <source>
        <strain evidence="7">IBT 35673</strain>
    </source>
</reference>
<dbReference type="EMBL" id="JAPZBQ010000003">
    <property type="protein sequence ID" value="KAJ5339539.1"/>
    <property type="molecule type" value="Genomic_DNA"/>
</dbReference>
<comment type="caution">
    <text evidence="7">The sequence shown here is derived from an EMBL/GenBank/DDBJ whole genome shotgun (WGS) entry which is preliminary data.</text>
</comment>
<comment type="similarity">
    <text evidence="1 5">Belongs to the aldehyde dehydrogenase family.</text>
</comment>
<dbReference type="FunFam" id="3.40.605.10:FF:000050">
    <property type="entry name" value="Aldehyde dehydrogenase, mitochondrial"/>
    <property type="match status" value="1"/>
</dbReference>
<dbReference type="Proteomes" id="UP001147695">
    <property type="component" value="Unassembled WGS sequence"/>
</dbReference>
<evidence type="ECO:0000313" key="8">
    <source>
        <dbReference type="Proteomes" id="UP001147695"/>
    </source>
</evidence>
<evidence type="ECO:0000256" key="4">
    <source>
        <dbReference type="PROSITE-ProRule" id="PRU10007"/>
    </source>
</evidence>
<dbReference type="FunFam" id="3.40.309.10:FF:000012">
    <property type="entry name" value="Betaine aldehyde dehydrogenase"/>
    <property type="match status" value="1"/>
</dbReference>
<evidence type="ECO:0000256" key="2">
    <source>
        <dbReference type="ARBA" id="ARBA00023002"/>
    </source>
</evidence>
<dbReference type="InterPro" id="IPR016162">
    <property type="entry name" value="Ald_DH_N"/>
</dbReference>
<dbReference type="Gene3D" id="3.40.309.10">
    <property type="entry name" value="Aldehyde Dehydrogenase, Chain A, domain 2"/>
    <property type="match status" value="1"/>
</dbReference>
<evidence type="ECO:0000256" key="5">
    <source>
        <dbReference type="RuleBase" id="RU003345"/>
    </source>
</evidence>
<dbReference type="Pfam" id="PF00171">
    <property type="entry name" value="Aldedh"/>
    <property type="match status" value="1"/>
</dbReference>
<reference evidence="7" key="2">
    <citation type="journal article" date="2023" name="IMA Fungus">
        <title>Comparative genomic study of the Penicillium genus elucidates a diverse pangenome and 15 lateral gene transfer events.</title>
        <authorList>
            <person name="Petersen C."/>
            <person name="Sorensen T."/>
            <person name="Nielsen M.R."/>
            <person name="Sondergaard T.E."/>
            <person name="Sorensen J.L."/>
            <person name="Fitzpatrick D.A."/>
            <person name="Frisvad J.C."/>
            <person name="Nielsen K.L."/>
        </authorList>
    </citation>
    <scope>NUCLEOTIDE SEQUENCE</scope>
    <source>
        <strain evidence="7">IBT 35673</strain>
    </source>
</reference>
<organism evidence="7 8">
    <name type="scientific">Penicillium brevicompactum</name>
    <dbReference type="NCBI Taxonomy" id="5074"/>
    <lineage>
        <taxon>Eukaryota</taxon>
        <taxon>Fungi</taxon>
        <taxon>Dikarya</taxon>
        <taxon>Ascomycota</taxon>
        <taxon>Pezizomycotina</taxon>
        <taxon>Eurotiomycetes</taxon>
        <taxon>Eurotiomycetidae</taxon>
        <taxon>Eurotiales</taxon>
        <taxon>Aspergillaceae</taxon>
        <taxon>Penicillium</taxon>
    </lineage>
</organism>
<dbReference type="Gene3D" id="3.40.605.10">
    <property type="entry name" value="Aldehyde Dehydrogenase, Chain A, domain 1"/>
    <property type="match status" value="1"/>
</dbReference>
<dbReference type="EC" id="1.2.1.3" evidence="3"/>
<evidence type="ECO:0000256" key="3">
    <source>
        <dbReference type="ARBA" id="ARBA00024226"/>
    </source>
</evidence>
<evidence type="ECO:0000259" key="6">
    <source>
        <dbReference type="Pfam" id="PF00171"/>
    </source>
</evidence>
<dbReference type="PROSITE" id="PS00687">
    <property type="entry name" value="ALDEHYDE_DEHYDR_GLU"/>
    <property type="match status" value="1"/>
</dbReference>
<dbReference type="InterPro" id="IPR016161">
    <property type="entry name" value="Ald_DH/histidinol_DH"/>
</dbReference>
<protein>
    <recommendedName>
        <fullName evidence="3">aldehyde dehydrogenase (NAD(+))</fullName>
        <ecNumber evidence="3">1.2.1.3</ecNumber>
    </recommendedName>
</protein>
<dbReference type="GO" id="GO:0006598">
    <property type="term" value="P:polyamine catabolic process"/>
    <property type="evidence" value="ECO:0007669"/>
    <property type="project" value="TreeGrafter"/>
</dbReference>
<evidence type="ECO:0000256" key="1">
    <source>
        <dbReference type="ARBA" id="ARBA00009986"/>
    </source>
</evidence>
<accession>A0A9W9QN33</accession>
<keyword evidence="2 5" id="KW-0560">Oxidoreductase</keyword>
<dbReference type="AlphaFoldDB" id="A0A9W9QN33"/>